<evidence type="ECO:0000313" key="2">
    <source>
        <dbReference type="EMBL" id="OYN89156.1"/>
    </source>
</evidence>
<gene>
    <name evidence="2" type="ORF">CGZ91_12950</name>
</gene>
<dbReference type="AlphaFoldDB" id="A0A255EC90"/>
<evidence type="ECO:0000313" key="3">
    <source>
        <dbReference type="Proteomes" id="UP000216300"/>
    </source>
</evidence>
<sequence length="60" mass="5799">MDGWPVPADQGVEEAILVGGAGQLPGESQLPGGGGAGEEQGPPAGGETGRVPDLGRLGLH</sequence>
<evidence type="ECO:0000256" key="1">
    <source>
        <dbReference type="SAM" id="MobiDB-lite"/>
    </source>
</evidence>
<reference evidence="2 3" key="1">
    <citation type="submission" date="2017-07" db="EMBL/GenBank/DDBJ databases">
        <title>Draft whole genome sequences of clinical Proprionibacteriaceae strains.</title>
        <authorList>
            <person name="Bernier A.-M."/>
            <person name="Bernard K."/>
            <person name="Domingo M.-C."/>
        </authorList>
    </citation>
    <scope>NUCLEOTIDE SEQUENCE [LARGE SCALE GENOMIC DNA]</scope>
    <source>
        <strain evidence="2 3">NML 150081</strain>
    </source>
</reference>
<proteinExistence type="predicted"/>
<name>A0A255EC90_9ACTN</name>
<organism evidence="2 3">
    <name type="scientific">Parenemella sanctibonifatiensis</name>
    <dbReference type="NCBI Taxonomy" id="2016505"/>
    <lineage>
        <taxon>Bacteria</taxon>
        <taxon>Bacillati</taxon>
        <taxon>Actinomycetota</taxon>
        <taxon>Actinomycetes</taxon>
        <taxon>Propionibacteriales</taxon>
        <taxon>Propionibacteriaceae</taxon>
        <taxon>Parenemella</taxon>
    </lineage>
</organism>
<protein>
    <submittedName>
        <fullName evidence="2">Uncharacterized protein</fullName>
    </submittedName>
</protein>
<dbReference type="EMBL" id="NMVJ01000010">
    <property type="protein sequence ID" value="OYN89156.1"/>
    <property type="molecule type" value="Genomic_DNA"/>
</dbReference>
<keyword evidence="3" id="KW-1185">Reference proteome</keyword>
<accession>A0A255EC90</accession>
<feature type="region of interest" description="Disordered" evidence="1">
    <location>
        <begin position="18"/>
        <end position="60"/>
    </location>
</feature>
<feature type="compositionally biased region" description="Gly residues" evidence="1">
    <location>
        <begin position="31"/>
        <end position="48"/>
    </location>
</feature>
<dbReference type="Proteomes" id="UP000216300">
    <property type="component" value="Unassembled WGS sequence"/>
</dbReference>
<comment type="caution">
    <text evidence="2">The sequence shown here is derived from an EMBL/GenBank/DDBJ whole genome shotgun (WGS) entry which is preliminary data.</text>
</comment>